<feature type="domain" description="Glycosyltransferase 2-like" evidence="4">
    <location>
        <begin position="260"/>
        <end position="391"/>
    </location>
</feature>
<protein>
    <submittedName>
        <fullName evidence="5">Glycosyltransferase family 2 protein</fullName>
    </submittedName>
</protein>
<dbReference type="InterPro" id="IPR001173">
    <property type="entry name" value="Glyco_trans_2-like"/>
</dbReference>
<dbReference type="AlphaFoldDB" id="A0A6P1ZIM9"/>
<name>A0A6P1ZIM9_9BACT</name>
<evidence type="ECO:0000313" key="5">
    <source>
        <dbReference type="EMBL" id="TVM34472.1"/>
    </source>
</evidence>
<sequence>MDSSTNQSIFHRPELLPEPLRRNLLTGTDGRFQLLGLAQEALQSGDEKLVVLGVDFLLAAFEHDPLDGAIAGQILQVVENSPLVSDGVKNLLRASTTAAGEAPDTTYLNRLKLAGDLDAVRAYIEEQLADQGGVVWLKEAVGLGAYRGEWEWVRGVVAGYQGPAPAWAMAKLRGDLAFLAGDYGDAAEAYAASLNEVETALVFARLGETLRQMGKKDEAHTAWARSMTMRPWQVNLLLRLHDSILDDAGSSKKLDGGVAVLLYTYNKAADLDATLTALAESDAVAKGSGADSCTIHVLDNGSTDATAEVLAKWSETLGERFGFTRLPVNIGAPAARNWLLDLDVVQSCRYVAYLDDDAHLPPAWLDALAAAVERYPEAGVWGCKVVDAANPAVLQSVDLHLSDPPPKGAQADPEALDYQRRFKVSNLQHQDLDFGQFDYCRPCHSVTGCCHLFLRERLAASGPFDIRFSPTQYDDLEHDLRLCDAEKFPVYQGLLRVDHAKTSGRESRNDPRATAGAMANLYKLQMLYSKDQLTAMRARLTDALAQDLTVKRDALVQAGVLEG</sequence>
<dbReference type="InterPro" id="IPR029044">
    <property type="entry name" value="Nucleotide-diphossugar_trans"/>
</dbReference>
<keyword evidence="2" id="KW-0328">Glycosyltransferase</keyword>
<evidence type="ECO:0000256" key="1">
    <source>
        <dbReference type="ARBA" id="ARBA00006739"/>
    </source>
</evidence>
<keyword evidence="3 5" id="KW-0808">Transferase</keyword>
<comment type="caution">
    <text evidence="5">The sequence shown here is derived from an EMBL/GenBank/DDBJ whole genome shotgun (WGS) entry which is preliminary data.</text>
</comment>
<dbReference type="RefSeq" id="WP_144234864.1">
    <property type="nucleotide sequence ID" value="NZ_QMIF01000004.1"/>
</dbReference>
<dbReference type="EMBL" id="QMIF01000004">
    <property type="protein sequence ID" value="TVM34472.1"/>
    <property type="molecule type" value="Genomic_DNA"/>
</dbReference>
<dbReference type="Gene3D" id="1.25.40.10">
    <property type="entry name" value="Tetratricopeptide repeat domain"/>
    <property type="match status" value="1"/>
</dbReference>
<dbReference type="Gene3D" id="3.90.550.10">
    <property type="entry name" value="Spore Coat Polysaccharide Biosynthesis Protein SpsA, Chain A"/>
    <property type="match status" value="1"/>
</dbReference>
<gene>
    <name evidence="5" type="ORF">DQK91_07810</name>
</gene>
<proteinExistence type="inferred from homology"/>
<dbReference type="PANTHER" id="PTHR43179">
    <property type="entry name" value="RHAMNOSYLTRANSFERASE WBBL"/>
    <property type="match status" value="1"/>
</dbReference>
<dbReference type="PANTHER" id="PTHR43179:SF12">
    <property type="entry name" value="GALACTOFURANOSYLTRANSFERASE GLFT2"/>
    <property type="match status" value="1"/>
</dbReference>
<dbReference type="SUPFAM" id="SSF48452">
    <property type="entry name" value="TPR-like"/>
    <property type="match status" value="1"/>
</dbReference>
<evidence type="ECO:0000313" key="6">
    <source>
        <dbReference type="Proteomes" id="UP000434052"/>
    </source>
</evidence>
<dbReference type="Proteomes" id="UP000434052">
    <property type="component" value="Unassembled WGS sequence"/>
</dbReference>
<evidence type="ECO:0000256" key="3">
    <source>
        <dbReference type="ARBA" id="ARBA00022679"/>
    </source>
</evidence>
<dbReference type="InterPro" id="IPR011990">
    <property type="entry name" value="TPR-like_helical_dom_sf"/>
</dbReference>
<dbReference type="OrthoDB" id="5443808at2"/>
<evidence type="ECO:0000259" key="4">
    <source>
        <dbReference type="Pfam" id="PF00535"/>
    </source>
</evidence>
<reference evidence="5 6" key="1">
    <citation type="submission" date="2018-06" db="EMBL/GenBank/DDBJ databases">
        <title>Complete genome of Desulfovibrio marinus P48SEP.</title>
        <authorList>
            <person name="Crispim J.S."/>
            <person name="Vidigal P.M.P."/>
            <person name="Silva L.C.F."/>
            <person name="Araujo L.C."/>
            <person name="Laguardia C.N."/>
            <person name="Dias R.S."/>
            <person name="Sousa M.P."/>
            <person name="Paula S.O."/>
            <person name="Silva C."/>
        </authorList>
    </citation>
    <scope>NUCLEOTIDE SEQUENCE [LARGE SCALE GENOMIC DNA]</scope>
    <source>
        <strain evidence="5 6">P48SEP</strain>
    </source>
</reference>
<dbReference type="Pfam" id="PF00535">
    <property type="entry name" value="Glycos_transf_2"/>
    <property type="match status" value="1"/>
</dbReference>
<evidence type="ECO:0000256" key="2">
    <source>
        <dbReference type="ARBA" id="ARBA00022676"/>
    </source>
</evidence>
<organism evidence="5 6">
    <name type="scientific">Oceanidesulfovibrio marinus</name>
    <dbReference type="NCBI Taxonomy" id="370038"/>
    <lineage>
        <taxon>Bacteria</taxon>
        <taxon>Pseudomonadati</taxon>
        <taxon>Thermodesulfobacteriota</taxon>
        <taxon>Desulfovibrionia</taxon>
        <taxon>Desulfovibrionales</taxon>
        <taxon>Desulfovibrionaceae</taxon>
        <taxon>Oceanidesulfovibrio</taxon>
    </lineage>
</organism>
<comment type="similarity">
    <text evidence="1">Belongs to the glycosyltransferase 2 family.</text>
</comment>
<dbReference type="GO" id="GO:0016757">
    <property type="term" value="F:glycosyltransferase activity"/>
    <property type="evidence" value="ECO:0007669"/>
    <property type="project" value="UniProtKB-KW"/>
</dbReference>
<accession>A0A6P1ZIM9</accession>
<dbReference type="SUPFAM" id="SSF53448">
    <property type="entry name" value="Nucleotide-diphospho-sugar transferases"/>
    <property type="match status" value="1"/>
</dbReference>
<dbReference type="CDD" id="cd00761">
    <property type="entry name" value="Glyco_tranf_GTA_type"/>
    <property type="match status" value="1"/>
</dbReference>